<protein>
    <submittedName>
        <fullName evidence="2">Uncharacterized protein</fullName>
    </submittedName>
</protein>
<name>A0A559JQ39_9BACL</name>
<evidence type="ECO:0000256" key="1">
    <source>
        <dbReference type="SAM" id="Phobius"/>
    </source>
</evidence>
<keyword evidence="1" id="KW-1133">Transmembrane helix</keyword>
<dbReference type="OrthoDB" id="2935100at2"/>
<dbReference type="EMBL" id="VNJJ01000003">
    <property type="protein sequence ID" value="TVY02005.1"/>
    <property type="molecule type" value="Genomic_DNA"/>
</dbReference>
<comment type="caution">
    <text evidence="2">The sequence shown here is derived from an EMBL/GenBank/DDBJ whole genome shotgun (WGS) entry which is preliminary data.</text>
</comment>
<keyword evidence="3" id="KW-1185">Reference proteome</keyword>
<gene>
    <name evidence="2" type="ORF">FPZ45_06055</name>
</gene>
<sequence>MRAKTIGLLSLIIVVSILNIVVFSPGLVGLKIGEDALSSAVGATLPLASVLALIYGIYTLIFKSPVEMPIKQIRTHDDYVQALSVYRRLKALGDDVALGLEQLERMRKKQAALTDVLMQRFRPDEISYGKFDSAIREVASLFYLNVRNVLNRLRLFDESDLARVSGPKTFRLSEEIVREKTELANGYVIFVKQAIGTNEEILLKLDRLLLEISRLDEFDPGDIENMSCMQEIDSLIKHTKLYRSEG</sequence>
<dbReference type="AlphaFoldDB" id="A0A559JQ39"/>
<feature type="transmembrane region" description="Helical" evidence="1">
    <location>
        <begin position="40"/>
        <end position="61"/>
    </location>
</feature>
<reference evidence="2 3" key="1">
    <citation type="submission" date="2019-07" db="EMBL/GenBank/DDBJ databases">
        <authorList>
            <person name="Kim J."/>
        </authorList>
    </citation>
    <scope>NUCLEOTIDE SEQUENCE [LARGE SCALE GENOMIC DNA]</scope>
    <source>
        <strain evidence="2 3">G13</strain>
    </source>
</reference>
<keyword evidence="1" id="KW-0472">Membrane</keyword>
<organism evidence="2 3">
    <name type="scientific">Cohnella terricola</name>
    <dbReference type="NCBI Taxonomy" id="1289167"/>
    <lineage>
        <taxon>Bacteria</taxon>
        <taxon>Bacillati</taxon>
        <taxon>Bacillota</taxon>
        <taxon>Bacilli</taxon>
        <taxon>Bacillales</taxon>
        <taxon>Paenibacillaceae</taxon>
        <taxon>Cohnella</taxon>
    </lineage>
</organism>
<proteinExistence type="predicted"/>
<feature type="transmembrane region" description="Helical" evidence="1">
    <location>
        <begin position="7"/>
        <end position="28"/>
    </location>
</feature>
<evidence type="ECO:0000313" key="3">
    <source>
        <dbReference type="Proteomes" id="UP000316330"/>
    </source>
</evidence>
<dbReference type="Proteomes" id="UP000316330">
    <property type="component" value="Unassembled WGS sequence"/>
</dbReference>
<evidence type="ECO:0000313" key="2">
    <source>
        <dbReference type="EMBL" id="TVY02005.1"/>
    </source>
</evidence>
<accession>A0A559JQ39</accession>
<dbReference type="RefSeq" id="WP_144699466.1">
    <property type="nucleotide sequence ID" value="NZ_VNJJ01000003.1"/>
</dbReference>
<keyword evidence="1" id="KW-0812">Transmembrane</keyword>